<protein>
    <submittedName>
        <fullName evidence="2">Uncharacterized protein</fullName>
    </submittedName>
</protein>
<feature type="region of interest" description="Disordered" evidence="1">
    <location>
        <begin position="38"/>
        <end position="83"/>
    </location>
</feature>
<feature type="compositionally biased region" description="Basic and acidic residues" evidence="1">
    <location>
        <begin position="68"/>
        <end position="83"/>
    </location>
</feature>
<gene>
    <name evidence="2" type="ORF">LCGC14_1625040</name>
</gene>
<comment type="caution">
    <text evidence="2">The sequence shown here is derived from an EMBL/GenBank/DDBJ whole genome shotgun (WGS) entry which is preliminary data.</text>
</comment>
<organism evidence="2">
    <name type="scientific">marine sediment metagenome</name>
    <dbReference type="NCBI Taxonomy" id="412755"/>
    <lineage>
        <taxon>unclassified sequences</taxon>
        <taxon>metagenomes</taxon>
        <taxon>ecological metagenomes</taxon>
    </lineage>
</organism>
<sequence length="136" mass="15799">MSLSPHSVKENAVEEEKDSAALFRNSIVENFINSGKYQISHHKDGTSSNNSTSRKTRKIKKVIKKRVKSQDYAESPEKNEIPLEKENNEVKDKLCCYYCVHAKVNTCLECEKKCIILNCKDKLTIHFKKYCTEFEY</sequence>
<dbReference type="EMBL" id="LAZR01013327">
    <property type="protein sequence ID" value="KKM22469.1"/>
    <property type="molecule type" value="Genomic_DNA"/>
</dbReference>
<evidence type="ECO:0000313" key="2">
    <source>
        <dbReference type="EMBL" id="KKM22469.1"/>
    </source>
</evidence>
<feature type="compositionally biased region" description="Basic residues" evidence="1">
    <location>
        <begin position="54"/>
        <end position="67"/>
    </location>
</feature>
<name>A0A0F9IRB0_9ZZZZ</name>
<accession>A0A0F9IRB0</accession>
<proteinExistence type="predicted"/>
<evidence type="ECO:0000256" key="1">
    <source>
        <dbReference type="SAM" id="MobiDB-lite"/>
    </source>
</evidence>
<dbReference type="AlphaFoldDB" id="A0A0F9IRB0"/>
<reference evidence="2" key="1">
    <citation type="journal article" date="2015" name="Nature">
        <title>Complex archaea that bridge the gap between prokaryotes and eukaryotes.</title>
        <authorList>
            <person name="Spang A."/>
            <person name="Saw J.H."/>
            <person name="Jorgensen S.L."/>
            <person name="Zaremba-Niedzwiedzka K."/>
            <person name="Martijn J."/>
            <person name="Lind A.E."/>
            <person name="van Eijk R."/>
            <person name="Schleper C."/>
            <person name="Guy L."/>
            <person name="Ettema T.J."/>
        </authorList>
    </citation>
    <scope>NUCLEOTIDE SEQUENCE</scope>
</reference>